<dbReference type="Proteomes" id="UP000646827">
    <property type="component" value="Unassembled WGS sequence"/>
</dbReference>
<dbReference type="AlphaFoldDB" id="A0A8H7VMN4"/>
<evidence type="ECO:0000313" key="4">
    <source>
        <dbReference type="Proteomes" id="UP000646827"/>
    </source>
</evidence>
<evidence type="ECO:0000259" key="2">
    <source>
        <dbReference type="PROSITE" id="PS51411"/>
    </source>
</evidence>
<comment type="caution">
    <text evidence="3">The sequence shown here is derived from an EMBL/GenBank/DDBJ whole genome shotgun (WGS) entry which is preliminary data.</text>
</comment>
<proteinExistence type="predicted"/>
<dbReference type="InterPro" id="IPR047767">
    <property type="entry name" value="PSP1-like"/>
</dbReference>
<name>A0A8H7VMN4_9FUNG</name>
<protein>
    <recommendedName>
        <fullName evidence="2">PSP1 C-terminal domain-containing protein</fullName>
    </recommendedName>
</protein>
<evidence type="ECO:0000313" key="3">
    <source>
        <dbReference type="EMBL" id="KAG2224542.1"/>
    </source>
</evidence>
<dbReference type="NCBIfam" id="NF041131">
    <property type="entry name" value="RicT_YaaT_fam"/>
    <property type="match status" value="1"/>
</dbReference>
<dbReference type="EMBL" id="JAEPRB010000041">
    <property type="protein sequence ID" value="KAG2224542.1"/>
    <property type="molecule type" value="Genomic_DNA"/>
</dbReference>
<dbReference type="GO" id="GO:0005737">
    <property type="term" value="C:cytoplasm"/>
    <property type="evidence" value="ECO:0007669"/>
    <property type="project" value="TreeGrafter"/>
</dbReference>
<evidence type="ECO:0000256" key="1">
    <source>
        <dbReference type="SAM" id="MobiDB-lite"/>
    </source>
</evidence>
<keyword evidence="4" id="KW-1185">Reference proteome</keyword>
<dbReference type="OrthoDB" id="243127at2759"/>
<sequence>MAALLPSFILSDTGSESSLTSSPTTPVTESWLDKPTIDLDFIDLDDNITTKTPTSVTKNARTTAETTATIETNSNKIPLLPSLLSSKATPLPLPHSPWSITSSYPPSTFWSSTIWINSIASPTSPTLQHQPKRQSMIHYENINNNYRSGQRRQSDFVGDGPRRFSTTSSSSSSSSDKKVWRTDDFLLEQQTPPISRVPPTCTNGTNNSTITAQNELSPELLQHIDDYFSPTGTIGVAARSSPSPPPPLPSSFSTTRTINSTSTFPPTLITTNNNNLTSSSSATIGGDDTLSMGKGIPLHQLAPTTKLFMVELTHGTKPEVFYMNNIEEENEMVQMDDLVIVEADRGHNLGKIISSDVSMNDFSTDLVVRRLYRLATEAEIATLPSKTHDEVKALLVCQSKIKEKGLPMQVISAEYQWDRRKLTFHFIAEERVDFRELVRELFKLYKTRIWMCAAKHPY</sequence>
<gene>
    <name evidence="3" type="ORF">INT45_004387</name>
</gene>
<organism evidence="3 4">
    <name type="scientific">Circinella minor</name>
    <dbReference type="NCBI Taxonomy" id="1195481"/>
    <lineage>
        <taxon>Eukaryota</taxon>
        <taxon>Fungi</taxon>
        <taxon>Fungi incertae sedis</taxon>
        <taxon>Mucoromycota</taxon>
        <taxon>Mucoromycotina</taxon>
        <taxon>Mucoromycetes</taxon>
        <taxon>Mucorales</taxon>
        <taxon>Lichtheimiaceae</taxon>
        <taxon>Circinella</taxon>
    </lineage>
</organism>
<reference evidence="3 4" key="1">
    <citation type="submission" date="2020-12" db="EMBL/GenBank/DDBJ databases">
        <title>Metabolic potential, ecology and presence of endohyphal bacteria is reflected in genomic diversity of Mucoromycotina.</title>
        <authorList>
            <person name="Muszewska A."/>
            <person name="Okrasinska A."/>
            <person name="Steczkiewicz K."/>
            <person name="Drgas O."/>
            <person name="Orlowska M."/>
            <person name="Perlinska-Lenart U."/>
            <person name="Aleksandrzak-Piekarczyk T."/>
            <person name="Szatraj K."/>
            <person name="Zielenkiewicz U."/>
            <person name="Pilsyk S."/>
            <person name="Malc E."/>
            <person name="Mieczkowski P."/>
            <person name="Kruszewska J.S."/>
            <person name="Biernat P."/>
            <person name="Pawlowska J."/>
        </authorList>
    </citation>
    <scope>NUCLEOTIDE SEQUENCE [LARGE SCALE GENOMIC DNA]</scope>
    <source>
        <strain evidence="3 4">CBS 142.35</strain>
    </source>
</reference>
<dbReference type="Pfam" id="PF04468">
    <property type="entry name" value="PSP1"/>
    <property type="match status" value="1"/>
</dbReference>
<dbReference type="PANTHER" id="PTHR43830:SF3">
    <property type="entry name" value="PROTEIN PSP1"/>
    <property type="match status" value="1"/>
</dbReference>
<feature type="compositionally biased region" description="Low complexity" evidence="1">
    <location>
        <begin position="165"/>
        <end position="174"/>
    </location>
</feature>
<accession>A0A8H7VMN4</accession>
<dbReference type="PANTHER" id="PTHR43830">
    <property type="entry name" value="PROTEIN PSP1"/>
    <property type="match status" value="1"/>
</dbReference>
<dbReference type="InterPro" id="IPR007557">
    <property type="entry name" value="PSP1_C"/>
</dbReference>
<dbReference type="PROSITE" id="PS51411">
    <property type="entry name" value="PSP1_C"/>
    <property type="match status" value="1"/>
</dbReference>
<feature type="domain" description="PSP1 C-terminal" evidence="2">
    <location>
        <begin position="369"/>
        <end position="454"/>
    </location>
</feature>
<feature type="region of interest" description="Disordered" evidence="1">
    <location>
        <begin position="147"/>
        <end position="180"/>
    </location>
</feature>